<reference evidence="2" key="1">
    <citation type="submission" date="2021-02" db="EMBL/GenBank/DDBJ databases">
        <authorList>
            <person name="Vanwijnsberghe S."/>
        </authorList>
    </citation>
    <scope>NUCLEOTIDE SEQUENCE</scope>
    <source>
        <strain evidence="2">R-70211</strain>
    </source>
</reference>
<sequence>MQQQGVRAARDGASATLSRRQQTGKTCASVRARLLCVGEIEPGTPQQRRGLHHCAALVGGEIVTAIETIGKRENCTVDC</sequence>
<organism evidence="2 3">
    <name type="scientific">Paraburkholderia domus</name>
    <dbReference type="NCBI Taxonomy" id="2793075"/>
    <lineage>
        <taxon>Bacteria</taxon>
        <taxon>Pseudomonadati</taxon>
        <taxon>Pseudomonadota</taxon>
        <taxon>Betaproteobacteria</taxon>
        <taxon>Burkholderiales</taxon>
        <taxon>Burkholderiaceae</taxon>
        <taxon>Paraburkholderia</taxon>
    </lineage>
</organism>
<feature type="compositionally biased region" description="Polar residues" evidence="1">
    <location>
        <begin position="15"/>
        <end position="25"/>
    </location>
</feature>
<gene>
    <name evidence="2" type="ORF">R70211_04941</name>
</gene>
<accession>A0A9N8N6J8</accession>
<name>A0A9N8N6J8_9BURK</name>
<evidence type="ECO:0000313" key="3">
    <source>
        <dbReference type="Proteomes" id="UP000675121"/>
    </source>
</evidence>
<evidence type="ECO:0000313" key="2">
    <source>
        <dbReference type="EMBL" id="CAE6928529.1"/>
    </source>
</evidence>
<comment type="caution">
    <text evidence="2">The sequence shown here is derived from an EMBL/GenBank/DDBJ whole genome shotgun (WGS) entry which is preliminary data.</text>
</comment>
<proteinExistence type="predicted"/>
<dbReference type="Proteomes" id="UP000675121">
    <property type="component" value="Unassembled WGS sequence"/>
</dbReference>
<feature type="region of interest" description="Disordered" evidence="1">
    <location>
        <begin position="1"/>
        <end position="25"/>
    </location>
</feature>
<dbReference type="AlphaFoldDB" id="A0A9N8N6J8"/>
<dbReference type="EMBL" id="CAJNAS010000014">
    <property type="protein sequence ID" value="CAE6928529.1"/>
    <property type="molecule type" value="Genomic_DNA"/>
</dbReference>
<evidence type="ECO:0000256" key="1">
    <source>
        <dbReference type="SAM" id="MobiDB-lite"/>
    </source>
</evidence>
<keyword evidence="3" id="KW-1185">Reference proteome</keyword>
<protein>
    <submittedName>
        <fullName evidence="2">Uncharacterized protein</fullName>
    </submittedName>
</protein>